<dbReference type="InterPro" id="IPR030395">
    <property type="entry name" value="GP_PDE_dom"/>
</dbReference>
<evidence type="ECO:0000313" key="2">
    <source>
        <dbReference type="EMBL" id="QQC44116.1"/>
    </source>
</evidence>
<organism evidence="2 3">
    <name type="scientific">Schaalia meyeri</name>
    <dbReference type="NCBI Taxonomy" id="52773"/>
    <lineage>
        <taxon>Bacteria</taxon>
        <taxon>Bacillati</taxon>
        <taxon>Actinomycetota</taxon>
        <taxon>Actinomycetes</taxon>
        <taxon>Actinomycetales</taxon>
        <taxon>Actinomycetaceae</taxon>
        <taxon>Schaalia</taxon>
    </lineage>
</organism>
<proteinExistence type="predicted"/>
<dbReference type="EMBL" id="CP066065">
    <property type="protein sequence ID" value="QQC44116.1"/>
    <property type="molecule type" value="Genomic_DNA"/>
</dbReference>
<dbReference type="PROSITE" id="PS51704">
    <property type="entry name" value="GP_PDE"/>
    <property type="match status" value="1"/>
</dbReference>
<dbReference type="GO" id="GO:0008081">
    <property type="term" value="F:phosphoric diester hydrolase activity"/>
    <property type="evidence" value="ECO:0007669"/>
    <property type="project" value="InterPro"/>
</dbReference>
<dbReference type="AlphaFoldDB" id="A0AAP9YC20"/>
<feature type="domain" description="GP-PDE" evidence="1">
    <location>
        <begin position="10"/>
        <end position="255"/>
    </location>
</feature>
<evidence type="ECO:0000259" key="1">
    <source>
        <dbReference type="PROSITE" id="PS51704"/>
    </source>
</evidence>
<sequence length="276" mass="29801">MMPVTMRRGPVIFAHRGGGEEAPENTVSAFTRVYRAGIRHVETDVHVTADGQVVVSHDDTVDRCYDGSGAISQMTWRELAKLRHRDSGEQMPLLAQVLKAFPDMYFNIDAKETGVEGPLLDVIAAHGGADRVLVASFSESRLRAVRDRAASDPARAVATSLGTEAVVRLVGAAKSATNPAWWHVPGPRQGAIAAQVPMRQGPIRVVDERFVATAHTLGLAVHVWTINTVADVLRLLEVGVDGIITDRPVFLRDFLEARGLWTQPPAPGAVAASPRD</sequence>
<reference evidence="2 3" key="1">
    <citation type="submission" date="2020-12" db="EMBL/GenBank/DDBJ databases">
        <title>FDA dAtabase for Regulatory Grade micrObial Sequences (FDA-ARGOS): Supporting development and validation of Infectious Disease Dx tests.</title>
        <authorList>
            <person name="Sproer C."/>
            <person name="Gronow S."/>
            <person name="Severitt S."/>
            <person name="Schroder I."/>
            <person name="Tallon L."/>
            <person name="Sadzewicz L."/>
            <person name="Zhao X."/>
            <person name="Boylan J."/>
            <person name="Ott S."/>
            <person name="Bowen H."/>
            <person name="Vavikolanu K."/>
            <person name="Mehta A."/>
            <person name="Aluvathingal J."/>
            <person name="Nadendla S."/>
            <person name="Lowell S."/>
            <person name="Myers T."/>
            <person name="Yan Y."/>
            <person name="Sichtig H."/>
        </authorList>
    </citation>
    <scope>NUCLEOTIDE SEQUENCE [LARGE SCALE GENOMIC DNA]</scope>
    <source>
        <strain evidence="2 3">FDAARGOS_985</strain>
    </source>
</reference>
<evidence type="ECO:0000313" key="3">
    <source>
        <dbReference type="Proteomes" id="UP000595220"/>
    </source>
</evidence>
<dbReference type="RefSeq" id="WP_074632912.1">
    <property type="nucleotide sequence ID" value="NZ_CP066065.1"/>
</dbReference>
<dbReference type="CDD" id="cd08561">
    <property type="entry name" value="GDPD_cytoplasmic_ScUgpQ2_like"/>
    <property type="match status" value="1"/>
</dbReference>
<name>A0AAP9YC20_9ACTO</name>
<protein>
    <submittedName>
        <fullName evidence="2">Glycerophosphodiester phosphodiesterase</fullName>
    </submittedName>
</protein>
<dbReference type="SUPFAM" id="SSF51695">
    <property type="entry name" value="PLC-like phosphodiesterases"/>
    <property type="match status" value="1"/>
</dbReference>
<dbReference type="Pfam" id="PF03009">
    <property type="entry name" value="GDPD"/>
    <property type="match status" value="1"/>
</dbReference>
<dbReference type="PANTHER" id="PTHR43805:SF1">
    <property type="entry name" value="GP-PDE DOMAIN-CONTAINING PROTEIN"/>
    <property type="match status" value="1"/>
</dbReference>
<accession>A0AAP9YC20</accession>
<keyword evidence="3" id="KW-1185">Reference proteome</keyword>
<dbReference type="Proteomes" id="UP000595220">
    <property type="component" value="Chromosome"/>
</dbReference>
<dbReference type="PANTHER" id="PTHR43805">
    <property type="entry name" value="GLYCEROPHOSPHORYL DIESTER PHOSPHODIESTERASE"/>
    <property type="match status" value="1"/>
</dbReference>
<dbReference type="Gene3D" id="3.20.20.190">
    <property type="entry name" value="Phosphatidylinositol (PI) phosphodiesterase"/>
    <property type="match status" value="1"/>
</dbReference>
<gene>
    <name evidence="2" type="ORF">I6H42_01415</name>
</gene>
<dbReference type="InterPro" id="IPR017946">
    <property type="entry name" value="PLC-like_Pdiesterase_TIM-brl"/>
</dbReference>
<dbReference type="GO" id="GO:0006629">
    <property type="term" value="P:lipid metabolic process"/>
    <property type="evidence" value="ECO:0007669"/>
    <property type="project" value="InterPro"/>
</dbReference>